<proteinExistence type="predicted"/>
<protein>
    <submittedName>
        <fullName evidence="3">Uncharacterized protein</fullName>
    </submittedName>
</protein>
<dbReference type="Proteomes" id="UP000199648">
    <property type="component" value="Unassembled WGS sequence"/>
</dbReference>
<dbReference type="STRING" id="415747.SAMN03097708_01650"/>
<dbReference type="Pfam" id="PF06518">
    <property type="entry name" value="DUF1104"/>
    <property type="match status" value="1"/>
</dbReference>
<evidence type="ECO:0000313" key="3">
    <source>
        <dbReference type="EMBL" id="SCZ58266.1"/>
    </source>
</evidence>
<evidence type="ECO:0000313" key="4">
    <source>
        <dbReference type="Proteomes" id="UP000199648"/>
    </source>
</evidence>
<dbReference type="InterPro" id="IPR038310">
    <property type="entry name" value="DUF1104_sf"/>
</dbReference>
<sequence length="93" mass="10570">MNFRNRFGAALLTFGLVLASPTLATDFGGKTNEELMRMNPQQMSADEREQFRTEMRQRMQNMDSAEQQQFRNEMRSQSGGGQGNKQGRGRGGY</sequence>
<accession>A0A1G5Q9L1</accession>
<feature type="compositionally biased region" description="Gly residues" evidence="1">
    <location>
        <begin position="78"/>
        <end position="93"/>
    </location>
</feature>
<dbReference type="AlphaFoldDB" id="A0A1G5Q9L1"/>
<dbReference type="EMBL" id="FMWD01000004">
    <property type="protein sequence ID" value="SCZ58266.1"/>
    <property type="molecule type" value="Genomic_DNA"/>
</dbReference>
<keyword evidence="2" id="KW-0732">Signal</keyword>
<dbReference type="RefSeq" id="WP_092995200.1">
    <property type="nucleotide sequence ID" value="NZ_FMWD01000004.1"/>
</dbReference>
<evidence type="ECO:0000256" key="1">
    <source>
        <dbReference type="SAM" id="MobiDB-lite"/>
    </source>
</evidence>
<feature type="chain" id="PRO_5011454744" evidence="2">
    <location>
        <begin position="25"/>
        <end position="93"/>
    </location>
</feature>
<reference evidence="3 4" key="1">
    <citation type="submission" date="2016-10" db="EMBL/GenBank/DDBJ databases">
        <authorList>
            <person name="de Groot N.N."/>
        </authorList>
    </citation>
    <scope>NUCLEOTIDE SEQUENCE [LARGE SCALE GENOMIC DNA]</scope>
    <source>
        <strain evidence="3 4">HLD2</strain>
    </source>
</reference>
<dbReference type="Gene3D" id="1.20.120.1430">
    <property type="entry name" value="HP0721 helical bundle"/>
    <property type="match status" value="1"/>
</dbReference>
<feature type="region of interest" description="Disordered" evidence="1">
    <location>
        <begin position="56"/>
        <end position="93"/>
    </location>
</feature>
<organism evidence="3 4">
    <name type="scientific">Thiohalomonas denitrificans</name>
    <dbReference type="NCBI Taxonomy" id="415747"/>
    <lineage>
        <taxon>Bacteria</taxon>
        <taxon>Pseudomonadati</taxon>
        <taxon>Pseudomonadota</taxon>
        <taxon>Gammaproteobacteria</taxon>
        <taxon>Thiohalomonadales</taxon>
        <taxon>Thiohalomonadaceae</taxon>
        <taxon>Thiohalomonas</taxon>
    </lineage>
</organism>
<evidence type="ECO:0000256" key="2">
    <source>
        <dbReference type="SAM" id="SignalP"/>
    </source>
</evidence>
<dbReference type="InterPro" id="IPR009488">
    <property type="entry name" value="DUF1104"/>
</dbReference>
<gene>
    <name evidence="3" type="ORF">SAMN03097708_01650</name>
</gene>
<name>A0A1G5Q9L1_9GAMM</name>
<keyword evidence="4" id="KW-1185">Reference proteome</keyword>
<feature type="compositionally biased region" description="Polar residues" evidence="1">
    <location>
        <begin position="58"/>
        <end position="71"/>
    </location>
</feature>
<feature type="signal peptide" evidence="2">
    <location>
        <begin position="1"/>
        <end position="24"/>
    </location>
</feature>